<dbReference type="Pfam" id="PF00079">
    <property type="entry name" value="Serpin"/>
    <property type="match status" value="1"/>
</dbReference>
<name>A0AAV0D596_9ASTE</name>
<dbReference type="PANTHER" id="PTHR11461:SF211">
    <property type="entry name" value="GH10112P-RELATED"/>
    <property type="match status" value="1"/>
</dbReference>
<dbReference type="Gene3D" id="3.30.497.10">
    <property type="entry name" value="Antithrombin, subunit I, domain 2"/>
    <property type="match status" value="1"/>
</dbReference>
<dbReference type="GO" id="GO:0004867">
    <property type="term" value="F:serine-type endopeptidase inhibitor activity"/>
    <property type="evidence" value="ECO:0007669"/>
    <property type="project" value="InterPro"/>
</dbReference>
<proteinExistence type="inferred from homology"/>
<accession>A0AAV0D596</accession>
<sequence>MALPSNRKRKFDMDAVSDEFIAAQTDSSLLFAKHIFFDLVKADSNFVFSPLSINILLGMAAAGSTGETRRSLLSFLKSDSTADFDAFAFHVLTNILADASHLGGPRLSAANGVWMEQTLSLKPSYKDLLEKSYDAVCQSVDFRTKTSEAVDGVNLWIEKKTGGMIRNVLDKRKVSPLTSIILTNALYFKGNWDEGFDEKYTHDRDFYLMNGTSVKVPFMNSGMKQCVKAYDDFKILSLPYKRGRDMARQFSMYFVLPNANDGLSSLMETITIEPGFLERHAPDKRVRVAPFHIPKFKITFGFDVLSVLEKLGVLFTHDGFDEMVVDPEESPVVSNIIQKCVVDVNEKGTECAAITTMITYPGYSPEEKIDFVADHPFAFFIREDVSGVVTFVGTVLNPLL</sequence>
<feature type="domain" description="Serpin" evidence="3">
    <location>
        <begin position="33"/>
        <end position="398"/>
    </location>
</feature>
<dbReference type="AlphaFoldDB" id="A0AAV0D596"/>
<evidence type="ECO:0000259" key="3">
    <source>
        <dbReference type="SMART" id="SM00093"/>
    </source>
</evidence>
<keyword evidence="5" id="KW-1185">Reference proteome</keyword>
<dbReference type="InterPro" id="IPR042185">
    <property type="entry name" value="Serpin_sf_2"/>
</dbReference>
<dbReference type="CDD" id="cd02043">
    <property type="entry name" value="serpinP_plants"/>
    <property type="match status" value="1"/>
</dbReference>
<comment type="caution">
    <text evidence="4">The sequence shown here is derived from an EMBL/GenBank/DDBJ whole genome shotgun (WGS) entry which is preliminary data.</text>
</comment>
<dbReference type="InterPro" id="IPR036186">
    <property type="entry name" value="Serpin_sf"/>
</dbReference>
<organism evidence="4 5">
    <name type="scientific">Cuscuta epithymum</name>
    <dbReference type="NCBI Taxonomy" id="186058"/>
    <lineage>
        <taxon>Eukaryota</taxon>
        <taxon>Viridiplantae</taxon>
        <taxon>Streptophyta</taxon>
        <taxon>Embryophyta</taxon>
        <taxon>Tracheophyta</taxon>
        <taxon>Spermatophyta</taxon>
        <taxon>Magnoliopsida</taxon>
        <taxon>eudicotyledons</taxon>
        <taxon>Gunneridae</taxon>
        <taxon>Pentapetalae</taxon>
        <taxon>asterids</taxon>
        <taxon>lamiids</taxon>
        <taxon>Solanales</taxon>
        <taxon>Convolvulaceae</taxon>
        <taxon>Cuscuteae</taxon>
        <taxon>Cuscuta</taxon>
        <taxon>Cuscuta subgen. Cuscuta</taxon>
    </lineage>
</organism>
<dbReference type="Proteomes" id="UP001152523">
    <property type="component" value="Unassembled WGS sequence"/>
</dbReference>
<dbReference type="InterPro" id="IPR042178">
    <property type="entry name" value="Serpin_sf_1"/>
</dbReference>
<gene>
    <name evidence="4" type="ORF">CEPIT_LOCUS11153</name>
</gene>
<dbReference type="Gene3D" id="2.30.39.10">
    <property type="entry name" value="Alpha-1-antitrypsin, domain 1"/>
    <property type="match status" value="1"/>
</dbReference>
<dbReference type="GO" id="GO:0005615">
    <property type="term" value="C:extracellular space"/>
    <property type="evidence" value="ECO:0007669"/>
    <property type="project" value="InterPro"/>
</dbReference>
<dbReference type="SUPFAM" id="SSF56574">
    <property type="entry name" value="Serpins"/>
    <property type="match status" value="1"/>
</dbReference>
<dbReference type="EMBL" id="CAMAPF010000063">
    <property type="protein sequence ID" value="CAH9090155.1"/>
    <property type="molecule type" value="Genomic_DNA"/>
</dbReference>
<reference evidence="4" key="1">
    <citation type="submission" date="2022-07" db="EMBL/GenBank/DDBJ databases">
        <authorList>
            <person name="Macas J."/>
            <person name="Novak P."/>
            <person name="Neumann P."/>
        </authorList>
    </citation>
    <scope>NUCLEOTIDE SEQUENCE</scope>
</reference>
<evidence type="ECO:0000256" key="1">
    <source>
        <dbReference type="ARBA" id="ARBA00009500"/>
    </source>
</evidence>
<dbReference type="PANTHER" id="PTHR11461">
    <property type="entry name" value="SERINE PROTEASE INHIBITOR, SERPIN"/>
    <property type="match status" value="1"/>
</dbReference>
<dbReference type="InterPro" id="IPR000215">
    <property type="entry name" value="Serpin_fam"/>
</dbReference>
<protein>
    <recommendedName>
        <fullName evidence="3">Serpin domain-containing protein</fullName>
    </recommendedName>
</protein>
<dbReference type="InterPro" id="IPR023796">
    <property type="entry name" value="Serpin_dom"/>
</dbReference>
<evidence type="ECO:0000256" key="2">
    <source>
        <dbReference type="RuleBase" id="RU000411"/>
    </source>
</evidence>
<dbReference type="SMART" id="SM00093">
    <property type="entry name" value="SERPIN"/>
    <property type="match status" value="1"/>
</dbReference>
<evidence type="ECO:0000313" key="5">
    <source>
        <dbReference type="Proteomes" id="UP001152523"/>
    </source>
</evidence>
<comment type="similarity">
    <text evidence="1 2">Belongs to the serpin family.</text>
</comment>
<evidence type="ECO:0000313" key="4">
    <source>
        <dbReference type="EMBL" id="CAH9090155.1"/>
    </source>
</evidence>